<comment type="caution">
    <text evidence="2">The sequence shown here is derived from an EMBL/GenBank/DDBJ whole genome shotgun (WGS) entry which is preliminary data.</text>
</comment>
<dbReference type="AlphaFoldDB" id="A0A8J8T3H3"/>
<proteinExistence type="predicted"/>
<feature type="coiled-coil region" evidence="1">
    <location>
        <begin position="244"/>
        <end position="271"/>
    </location>
</feature>
<accession>A0A8J8T3H3</accession>
<sequence length="493" mass="57034">MQNDLGLPKDTKHLPQGFTEHLPPCPLIINQHAEELPQVSRENSQPYRKIEGGYELLNPVDIERANLQVSRQNQGFGKTFVPEHITVTHKQKKALTVTNAQINQNQLDPRKQFNEGDELSGLQAIEQKKDIQFYTGKKCQQSKGGIQLNFGERKGENVLPQPGNCLAFNCQNGKANEHTAHKPEILELNSSRSYEELVLSCFDLTSYKVIVQKEDHQFRVENSQEFDQIQSIQQQNRMQVKLIRDEGKHQKLDFLQELKRLQNEENNQKQSSTPKANKNDIGQHSQRFDYRKAFGNEQFQSRLIIWPQLEEYSLEYDEFHQIQENCQFEASQSINQAKYYLHENFGDGDIAENSQSCLKANQSLGNGTSTLETKFNVRKSPFEFEDSKDVKNQISALEMGFSKGLCFNNSSSCVKGLACNKLNCQNQQSDQFADSYPQGKANYYQFDEKRAFQHYPEIELENEDFEEHTCPITIMQQRHMMGKDINNQRIFEQ</sequence>
<dbReference type="EMBL" id="RRYP01007494">
    <property type="protein sequence ID" value="TNV80450.1"/>
    <property type="molecule type" value="Genomic_DNA"/>
</dbReference>
<protein>
    <submittedName>
        <fullName evidence="2">Uncharacterized protein</fullName>
    </submittedName>
</protein>
<organism evidence="2 3">
    <name type="scientific">Halteria grandinella</name>
    <dbReference type="NCBI Taxonomy" id="5974"/>
    <lineage>
        <taxon>Eukaryota</taxon>
        <taxon>Sar</taxon>
        <taxon>Alveolata</taxon>
        <taxon>Ciliophora</taxon>
        <taxon>Intramacronucleata</taxon>
        <taxon>Spirotrichea</taxon>
        <taxon>Stichotrichia</taxon>
        <taxon>Sporadotrichida</taxon>
        <taxon>Halteriidae</taxon>
        <taxon>Halteria</taxon>
    </lineage>
</organism>
<dbReference type="Proteomes" id="UP000785679">
    <property type="component" value="Unassembled WGS sequence"/>
</dbReference>
<reference evidence="2" key="1">
    <citation type="submission" date="2019-06" db="EMBL/GenBank/DDBJ databases">
        <authorList>
            <person name="Zheng W."/>
        </authorList>
    </citation>
    <scope>NUCLEOTIDE SEQUENCE</scope>
    <source>
        <strain evidence="2">QDHG01</strain>
    </source>
</reference>
<name>A0A8J8T3H3_HALGN</name>
<keyword evidence="1" id="KW-0175">Coiled coil</keyword>
<evidence type="ECO:0000256" key="1">
    <source>
        <dbReference type="SAM" id="Coils"/>
    </source>
</evidence>
<evidence type="ECO:0000313" key="3">
    <source>
        <dbReference type="Proteomes" id="UP000785679"/>
    </source>
</evidence>
<keyword evidence="3" id="KW-1185">Reference proteome</keyword>
<evidence type="ECO:0000313" key="2">
    <source>
        <dbReference type="EMBL" id="TNV80450.1"/>
    </source>
</evidence>
<gene>
    <name evidence="2" type="ORF">FGO68_gene2195</name>
</gene>